<dbReference type="Pfam" id="PF04138">
    <property type="entry name" value="GtrA_DPMS_TM"/>
    <property type="match status" value="1"/>
</dbReference>
<accession>A0A098YUW6</accession>
<comment type="caution">
    <text evidence="8">The sequence shown here is derived from an EMBL/GenBank/DDBJ whole genome shotgun (WGS) entry which is preliminary data.</text>
</comment>
<dbReference type="RefSeq" id="WP_036925691.1">
    <property type="nucleotide sequence ID" value="NZ_JRPQ01000006.1"/>
</dbReference>
<dbReference type="EMBL" id="JRPQ01000006">
    <property type="protein sequence ID" value="KGI23126.1"/>
    <property type="molecule type" value="Genomic_DNA"/>
</dbReference>
<dbReference type="PANTHER" id="PTHR38459:SF1">
    <property type="entry name" value="PROPHAGE BACTOPRENOL-LINKED GLUCOSE TRANSLOCASE HOMOLOG"/>
    <property type="match status" value="1"/>
</dbReference>
<dbReference type="PANTHER" id="PTHR38459">
    <property type="entry name" value="PROPHAGE BACTOPRENOL-LINKED GLUCOSE TRANSLOCASE HOMOLOG"/>
    <property type="match status" value="1"/>
</dbReference>
<feature type="transmembrane region" description="Helical" evidence="6">
    <location>
        <begin position="21"/>
        <end position="46"/>
    </location>
</feature>
<evidence type="ECO:0000256" key="2">
    <source>
        <dbReference type="ARBA" id="ARBA00009399"/>
    </source>
</evidence>
<evidence type="ECO:0000256" key="6">
    <source>
        <dbReference type="SAM" id="Phobius"/>
    </source>
</evidence>
<proteinExistence type="inferred from homology"/>
<feature type="domain" description="GtrA/DPMS transmembrane" evidence="7">
    <location>
        <begin position="24"/>
        <end position="131"/>
    </location>
</feature>
<evidence type="ECO:0000313" key="8">
    <source>
        <dbReference type="EMBL" id="KGI23126.1"/>
    </source>
</evidence>
<evidence type="ECO:0000313" key="9">
    <source>
        <dbReference type="Proteomes" id="UP000029723"/>
    </source>
</evidence>
<organism evidence="8 9">
    <name type="scientific">Hoylesella timonensis S9-PR14</name>
    <dbReference type="NCBI Taxonomy" id="1401062"/>
    <lineage>
        <taxon>Bacteria</taxon>
        <taxon>Pseudomonadati</taxon>
        <taxon>Bacteroidota</taxon>
        <taxon>Bacteroidia</taxon>
        <taxon>Bacteroidales</taxon>
        <taxon>Prevotellaceae</taxon>
        <taxon>Hoylesella</taxon>
    </lineage>
</organism>
<protein>
    <submittedName>
        <fullName evidence="8">Polysaccharide biosynthesis protein GtrA</fullName>
    </submittedName>
</protein>
<evidence type="ECO:0000256" key="3">
    <source>
        <dbReference type="ARBA" id="ARBA00022692"/>
    </source>
</evidence>
<comment type="subcellular location">
    <subcellularLocation>
        <location evidence="1">Membrane</location>
        <topology evidence="1">Multi-pass membrane protein</topology>
    </subcellularLocation>
</comment>
<dbReference type="GO" id="GO:0005886">
    <property type="term" value="C:plasma membrane"/>
    <property type="evidence" value="ECO:0007669"/>
    <property type="project" value="TreeGrafter"/>
</dbReference>
<dbReference type="AlphaFoldDB" id="A0A098YUW6"/>
<dbReference type="InterPro" id="IPR051401">
    <property type="entry name" value="GtrA_CellWall_Glycosyl"/>
</dbReference>
<feature type="transmembrane region" description="Helical" evidence="6">
    <location>
        <begin position="85"/>
        <end position="105"/>
    </location>
</feature>
<keyword evidence="4 6" id="KW-1133">Transmembrane helix</keyword>
<feature type="transmembrane region" description="Helical" evidence="6">
    <location>
        <begin position="52"/>
        <end position="73"/>
    </location>
</feature>
<dbReference type="OrthoDB" id="1494129at2"/>
<reference evidence="8 9" key="1">
    <citation type="submission" date="2014-07" db="EMBL/GenBank/DDBJ databases">
        <authorList>
            <person name="McCorrison J."/>
            <person name="Sanka R."/>
            <person name="Torralba M."/>
            <person name="Gillis M."/>
            <person name="Haft D.H."/>
            <person name="Methe B."/>
            <person name="Sutton G."/>
            <person name="Nelson K.E."/>
        </authorList>
    </citation>
    <scope>NUCLEOTIDE SEQUENCE [LARGE SCALE GENOMIC DNA]</scope>
    <source>
        <strain evidence="8 9">S9-PR14</strain>
    </source>
</reference>
<keyword evidence="3 6" id="KW-0812">Transmembrane</keyword>
<dbReference type="Proteomes" id="UP000029723">
    <property type="component" value="Unassembled WGS sequence"/>
</dbReference>
<comment type="similarity">
    <text evidence="2">Belongs to the GtrA family.</text>
</comment>
<dbReference type="GO" id="GO:0000271">
    <property type="term" value="P:polysaccharide biosynthetic process"/>
    <property type="evidence" value="ECO:0007669"/>
    <property type="project" value="InterPro"/>
</dbReference>
<dbReference type="InterPro" id="IPR007267">
    <property type="entry name" value="GtrA_DPMS_TM"/>
</dbReference>
<evidence type="ECO:0000256" key="1">
    <source>
        <dbReference type="ARBA" id="ARBA00004141"/>
    </source>
</evidence>
<evidence type="ECO:0000256" key="5">
    <source>
        <dbReference type="ARBA" id="ARBA00023136"/>
    </source>
</evidence>
<feature type="transmembrane region" description="Helical" evidence="6">
    <location>
        <begin position="111"/>
        <end position="134"/>
    </location>
</feature>
<sequence>MKNSFKAYGERHPKLRKDAGRIVRFGLVGTVCSLIHYGIYCLFLMFTNANVSYTAGYGVGLVCNYVLTTYFTFHKKPTKFNAAGFVGSHIVNYLMEIGLLNVFLWLDVSKWLSPILVMVVAVPINFLMLHFVYLHQRKHNS</sequence>
<name>A0A098YUW6_9BACT</name>
<evidence type="ECO:0000259" key="7">
    <source>
        <dbReference type="Pfam" id="PF04138"/>
    </source>
</evidence>
<keyword evidence="5 6" id="KW-0472">Membrane</keyword>
<gene>
    <name evidence="8" type="ORF">HMPREF9304_00575</name>
</gene>
<evidence type="ECO:0000256" key="4">
    <source>
        <dbReference type="ARBA" id="ARBA00022989"/>
    </source>
</evidence>